<evidence type="ECO:0000313" key="2">
    <source>
        <dbReference type="Proteomes" id="UP000772434"/>
    </source>
</evidence>
<organism evidence="1 2">
    <name type="scientific">Rhodocollybia butyracea</name>
    <dbReference type="NCBI Taxonomy" id="206335"/>
    <lineage>
        <taxon>Eukaryota</taxon>
        <taxon>Fungi</taxon>
        <taxon>Dikarya</taxon>
        <taxon>Basidiomycota</taxon>
        <taxon>Agaricomycotina</taxon>
        <taxon>Agaricomycetes</taxon>
        <taxon>Agaricomycetidae</taxon>
        <taxon>Agaricales</taxon>
        <taxon>Marasmiineae</taxon>
        <taxon>Omphalotaceae</taxon>
        <taxon>Rhodocollybia</taxon>
    </lineage>
</organism>
<keyword evidence="2" id="KW-1185">Reference proteome</keyword>
<sequence>MYLIRTAMFPLSRQIWLLDFPRNCRLTLVSGRLLDPIALRFIRYKLNEKLLFFQILLMIPTIPAISLNSYPNSGRSSICHKASSYQQTFTIFHASRLALEEVHPPQWRQLKKACGENPSYEEARKMKVKQMSKCCMTLLMYTSYFRPSSTIDYHWSPQSSTRAAQWVLLATYLWREGSH</sequence>
<protein>
    <submittedName>
        <fullName evidence="1">Uncharacterized protein</fullName>
    </submittedName>
</protein>
<dbReference type="EMBL" id="JADNRY010000258">
    <property type="protein sequence ID" value="KAF9060139.1"/>
    <property type="molecule type" value="Genomic_DNA"/>
</dbReference>
<gene>
    <name evidence="1" type="ORF">BDP27DRAFT_1494680</name>
</gene>
<dbReference type="AlphaFoldDB" id="A0A9P5TZD0"/>
<name>A0A9P5TZD0_9AGAR</name>
<accession>A0A9P5TZD0</accession>
<reference evidence="1" key="1">
    <citation type="submission" date="2020-11" db="EMBL/GenBank/DDBJ databases">
        <authorList>
            <consortium name="DOE Joint Genome Institute"/>
            <person name="Ahrendt S."/>
            <person name="Riley R."/>
            <person name="Andreopoulos W."/>
            <person name="Labutti K."/>
            <person name="Pangilinan J."/>
            <person name="Ruiz-Duenas F.J."/>
            <person name="Barrasa J.M."/>
            <person name="Sanchez-Garcia M."/>
            <person name="Camarero S."/>
            <person name="Miyauchi S."/>
            <person name="Serrano A."/>
            <person name="Linde D."/>
            <person name="Babiker R."/>
            <person name="Drula E."/>
            <person name="Ayuso-Fernandez I."/>
            <person name="Pacheco R."/>
            <person name="Padilla G."/>
            <person name="Ferreira P."/>
            <person name="Barriuso J."/>
            <person name="Kellner H."/>
            <person name="Castanera R."/>
            <person name="Alfaro M."/>
            <person name="Ramirez L."/>
            <person name="Pisabarro A.G."/>
            <person name="Kuo A."/>
            <person name="Tritt A."/>
            <person name="Lipzen A."/>
            <person name="He G."/>
            <person name="Yan M."/>
            <person name="Ng V."/>
            <person name="Cullen D."/>
            <person name="Martin F."/>
            <person name="Rosso M.-N."/>
            <person name="Henrissat B."/>
            <person name="Hibbett D."/>
            <person name="Martinez A.T."/>
            <person name="Grigoriev I.V."/>
        </authorList>
    </citation>
    <scope>NUCLEOTIDE SEQUENCE</scope>
    <source>
        <strain evidence="1">AH 40177</strain>
    </source>
</reference>
<evidence type="ECO:0000313" key="1">
    <source>
        <dbReference type="EMBL" id="KAF9060139.1"/>
    </source>
</evidence>
<proteinExistence type="predicted"/>
<dbReference type="Proteomes" id="UP000772434">
    <property type="component" value="Unassembled WGS sequence"/>
</dbReference>
<comment type="caution">
    <text evidence="1">The sequence shown here is derived from an EMBL/GenBank/DDBJ whole genome shotgun (WGS) entry which is preliminary data.</text>
</comment>